<dbReference type="PANTHER" id="PTHR44591:SF3">
    <property type="entry name" value="RESPONSE REGULATORY DOMAIN-CONTAINING PROTEIN"/>
    <property type="match status" value="1"/>
</dbReference>
<dbReference type="InterPro" id="IPR041657">
    <property type="entry name" value="HTH_17"/>
</dbReference>
<dbReference type="PROSITE" id="PS50110">
    <property type="entry name" value="RESPONSE_REGULATORY"/>
    <property type="match status" value="1"/>
</dbReference>
<protein>
    <submittedName>
        <fullName evidence="4">Response regulator</fullName>
    </submittedName>
</protein>
<dbReference type="CDD" id="cd04762">
    <property type="entry name" value="HTH_MerR-trunc"/>
    <property type="match status" value="1"/>
</dbReference>
<gene>
    <name evidence="4" type="ORF">NX784_01475</name>
</gene>
<name>A0ABT1ZK22_9BURK</name>
<dbReference type="EMBL" id="JANUGW010000001">
    <property type="protein sequence ID" value="MCS0580255.1"/>
    <property type="molecule type" value="Genomic_DNA"/>
</dbReference>
<evidence type="ECO:0000313" key="4">
    <source>
        <dbReference type="EMBL" id="MCS0580255.1"/>
    </source>
</evidence>
<dbReference type="NCBIfam" id="TIGR01764">
    <property type="entry name" value="excise"/>
    <property type="match status" value="1"/>
</dbReference>
<dbReference type="Gene3D" id="1.10.1660.10">
    <property type="match status" value="1"/>
</dbReference>
<evidence type="ECO:0000256" key="2">
    <source>
        <dbReference type="PROSITE-ProRule" id="PRU00169"/>
    </source>
</evidence>
<dbReference type="SUPFAM" id="SSF52172">
    <property type="entry name" value="CheY-like"/>
    <property type="match status" value="1"/>
</dbReference>
<dbReference type="Pfam" id="PF00072">
    <property type="entry name" value="Response_reg"/>
    <property type="match status" value="1"/>
</dbReference>
<reference evidence="4 5" key="1">
    <citation type="submission" date="2022-08" db="EMBL/GenBank/DDBJ databases">
        <title>Reclassification of Massilia species as members of the genera Telluria, Duganella, Pseudoduganella, Mokoshia gen. nov. and Zemynaea gen. nov. using orthogonal and non-orthogonal genome-based approaches.</title>
        <authorList>
            <person name="Bowman J.P."/>
        </authorList>
    </citation>
    <scope>NUCLEOTIDE SEQUENCE [LARGE SCALE GENOMIC DNA]</scope>
    <source>
        <strain evidence="4 5">JCM 31316</strain>
    </source>
</reference>
<feature type="modified residue" description="4-aspartylphosphate" evidence="2">
    <location>
        <position position="134"/>
    </location>
</feature>
<dbReference type="Proteomes" id="UP001204151">
    <property type="component" value="Unassembled WGS sequence"/>
</dbReference>
<sequence length="208" mass="22251">MTSPPSPASPEHGLDAAAYCSTRQAAALLGVSHRTVQLWVESGLLSAWKTAGGHRRIALASIERHVERRQQAMRDRAAPARHKALLVDDDGAMLALYEAATAGLGLPQDVVLAANGFEALLRIGETRPQLLIGDLGMPGVDGLRMIRTLRASDGYRDMGIVVITGHDPAAIRSLGVPDDVPILPKPVTPAALRAAVERALHREPYTER</sequence>
<comment type="caution">
    <text evidence="4">The sequence shown here is derived from an EMBL/GenBank/DDBJ whole genome shotgun (WGS) entry which is preliminary data.</text>
</comment>
<dbReference type="InterPro" id="IPR009061">
    <property type="entry name" value="DNA-bd_dom_put_sf"/>
</dbReference>
<dbReference type="InterPro" id="IPR011006">
    <property type="entry name" value="CheY-like_superfamily"/>
</dbReference>
<evidence type="ECO:0000313" key="5">
    <source>
        <dbReference type="Proteomes" id="UP001204151"/>
    </source>
</evidence>
<dbReference type="SUPFAM" id="SSF46955">
    <property type="entry name" value="Putative DNA-binding domain"/>
    <property type="match status" value="1"/>
</dbReference>
<dbReference type="InterPro" id="IPR001789">
    <property type="entry name" value="Sig_transdc_resp-reg_receiver"/>
</dbReference>
<dbReference type="RefSeq" id="WP_258814911.1">
    <property type="nucleotide sequence ID" value="NZ_JANUGW010000001.1"/>
</dbReference>
<evidence type="ECO:0000259" key="3">
    <source>
        <dbReference type="PROSITE" id="PS50110"/>
    </source>
</evidence>
<dbReference type="Pfam" id="PF12728">
    <property type="entry name" value="HTH_17"/>
    <property type="match status" value="1"/>
</dbReference>
<feature type="domain" description="Response regulatory" evidence="3">
    <location>
        <begin position="83"/>
        <end position="200"/>
    </location>
</feature>
<accession>A0ABT1ZK22</accession>
<keyword evidence="5" id="KW-1185">Reference proteome</keyword>
<dbReference type="SMART" id="SM00448">
    <property type="entry name" value="REC"/>
    <property type="match status" value="1"/>
</dbReference>
<proteinExistence type="predicted"/>
<dbReference type="InterPro" id="IPR010093">
    <property type="entry name" value="SinI_DNA-bd"/>
</dbReference>
<organism evidence="4 5">
    <name type="scientific">Massilia pinisoli</name>
    <dbReference type="NCBI Taxonomy" id="1772194"/>
    <lineage>
        <taxon>Bacteria</taxon>
        <taxon>Pseudomonadati</taxon>
        <taxon>Pseudomonadota</taxon>
        <taxon>Betaproteobacteria</taxon>
        <taxon>Burkholderiales</taxon>
        <taxon>Oxalobacteraceae</taxon>
        <taxon>Telluria group</taxon>
        <taxon>Massilia</taxon>
    </lineage>
</organism>
<keyword evidence="1 2" id="KW-0597">Phosphoprotein</keyword>
<dbReference type="Gene3D" id="3.40.50.2300">
    <property type="match status" value="1"/>
</dbReference>
<dbReference type="InterPro" id="IPR050595">
    <property type="entry name" value="Bact_response_regulator"/>
</dbReference>
<dbReference type="PANTHER" id="PTHR44591">
    <property type="entry name" value="STRESS RESPONSE REGULATOR PROTEIN 1"/>
    <property type="match status" value="1"/>
</dbReference>
<evidence type="ECO:0000256" key="1">
    <source>
        <dbReference type="ARBA" id="ARBA00022553"/>
    </source>
</evidence>